<gene>
    <name evidence="1" type="ORF">BIV23_00245</name>
</gene>
<proteinExistence type="predicted"/>
<dbReference type="EMBL" id="MLYO01000004">
    <property type="protein sequence ID" value="OIK08213.1"/>
    <property type="molecule type" value="Genomic_DNA"/>
</dbReference>
<protein>
    <submittedName>
        <fullName evidence="1">Uncharacterized protein</fullName>
    </submittedName>
</protein>
<dbReference type="OrthoDB" id="4184078at2"/>
<reference evidence="1 2" key="1">
    <citation type="submission" date="2016-10" db="EMBL/GenBank/DDBJ databases">
        <title>Genome sequence of Streptomyces sp. MUSC 1.</title>
        <authorList>
            <person name="Lee L.-H."/>
            <person name="Ser H.-L."/>
            <person name="Law J.W.-F."/>
        </authorList>
    </citation>
    <scope>NUCLEOTIDE SEQUENCE [LARGE SCALE GENOMIC DNA]</scope>
    <source>
        <strain evidence="1 2">MUSC 1</strain>
    </source>
</reference>
<organism evidence="1 2">
    <name type="scientific">Streptomyces monashensis</name>
    <dbReference type="NCBI Taxonomy" id="1678012"/>
    <lineage>
        <taxon>Bacteria</taxon>
        <taxon>Bacillati</taxon>
        <taxon>Actinomycetota</taxon>
        <taxon>Actinomycetes</taxon>
        <taxon>Kitasatosporales</taxon>
        <taxon>Streptomycetaceae</taxon>
        <taxon>Streptomyces</taxon>
    </lineage>
</organism>
<sequence length="213" mass="23907">MHATHLSRTNGDPLDVETFASPTQQRRYAAAMHRIAAERRRQDAVRLYVSAAPRTISGRNWQRWLDSISGDLPAGVQICHYRTEFGDDRPYDWNLVADRMDGLVVIGQPKRVGSRVHTLGPVARLELRSLIAKKPVLLWTHNLGLVPVIDCKSQVMPPPETPRLKLIAPKRWSKDAVTLKAAFAALTPYKNALEQEQRTGPTDLAHLFAAPPR</sequence>
<comment type="caution">
    <text evidence="1">The sequence shown here is derived from an EMBL/GenBank/DDBJ whole genome shotgun (WGS) entry which is preliminary data.</text>
</comment>
<accession>A0A1S2QRM6</accession>
<dbReference type="AlphaFoldDB" id="A0A1S2QRM6"/>
<name>A0A1S2QRM6_9ACTN</name>
<dbReference type="RefSeq" id="WP_071378625.1">
    <property type="nucleotide sequence ID" value="NZ_MLYO01000004.1"/>
</dbReference>
<dbReference type="Proteomes" id="UP000179642">
    <property type="component" value="Unassembled WGS sequence"/>
</dbReference>
<evidence type="ECO:0000313" key="2">
    <source>
        <dbReference type="Proteomes" id="UP000179642"/>
    </source>
</evidence>
<keyword evidence="2" id="KW-1185">Reference proteome</keyword>
<evidence type="ECO:0000313" key="1">
    <source>
        <dbReference type="EMBL" id="OIK08213.1"/>
    </source>
</evidence>